<dbReference type="GO" id="GO:0005886">
    <property type="term" value="C:plasma membrane"/>
    <property type="evidence" value="ECO:0007669"/>
    <property type="project" value="UniProtKB-SubCell"/>
</dbReference>
<evidence type="ECO:0000256" key="7">
    <source>
        <dbReference type="ARBA" id="ARBA00022679"/>
    </source>
</evidence>
<keyword evidence="6" id="KW-0597">Phosphoprotein</keyword>
<accession>A0A402AQM2</accession>
<dbReference type="GO" id="GO:0000155">
    <property type="term" value="F:phosphorelay sensor kinase activity"/>
    <property type="evidence" value="ECO:0007669"/>
    <property type="project" value="InterPro"/>
</dbReference>
<dbReference type="PANTHER" id="PTHR43047:SF72">
    <property type="entry name" value="OSMOSENSING HISTIDINE PROTEIN KINASE SLN1"/>
    <property type="match status" value="1"/>
</dbReference>
<dbReference type="PRINTS" id="PR00344">
    <property type="entry name" value="BCTRLSENSOR"/>
</dbReference>
<keyword evidence="5" id="KW-1003">Cell membrane</keyword>
<evidence type="ECO:0000256" key="6">
    <source>
        <dbReference type="ARBA" id="ARBA00022553"/>
    </source>
</evidence>
<evidence type="ECO:0000256" key="12">
    <source>
        <dbReference type="ARBA" id="ARBA00023136"/>
    </source>
</evidence>
<evidence type="ECO:0000259" key="14">
    <source>
        <dbReference type="PROSITE" id="PS50109"/>
    </source>
</evidence>
<dbReference type="CDD" id="cd00082">
    <property type="entry name" value="HisKA"/>
    <property type="match status" value="1"/>
</dbReference>
<keyword evidence="13" id="KW-0175">Coiled coil</keyword>
<sequence length="435" mass="49162">MSTIVEELEAANEELQSANEEILSSNEELQSLNEELETSKEEIQASNEELLVINQELQVRNKQLQEARNYAEAIVETIREPLIVLDGNLYVRSANKAFYQFFQTTPAQTEQHLLYELAKGSWNNAVLRTLLEEILPANHEITDYEMEHTFPGLGSKTMLLNAHRIDSSPLILLAMEDITARKQAEAEKQKQQLLEQREEFLAIASHELKTPVTSLKGYVQVLRVRFTKAGDERTAALMTTMEMQVNKLINLISELLDSTKIESGQLPWRDTQFDMDTLVQEIVEEVGRTTERHQIRIEGTISHLIYSDREHIGQVLTNLLSNAIKYSPQANTVLVKLRANADSATISVQDFGIGIAQEKQAHIFDRFFRVTDAEHETFPGLGLGLYISAEIVKRQGGRIWVESHQGEGSTFTFSIPFIPASSSETARQAETEPHA</sequence>
<keyword evidence="8" id="KW-0547">Nucleotide-binding</keyword>
<evidence type="ECO:0000256" key="8">
    <source>
        <dbReference type="ARBA" id="ARBA00022741"/>
    </source>
</evidence>
<dbReference type="SMART" id="SM00387">
    <property type="entry name" value="HATPase_c"/>
    <property type="match status" value="1"/>
</dbReference>
<evidence type="ECO:0000256" key="10">
    <source>
        <dbReference type="ARBA" id="ARBA00022840"/>
    </source>
</evidence>
<dbReference type="SUPFAM" id="SSF55785">
    <property type="entry name" value="PYP-like sensor domain (PAS domain)"/>
    <property type="match status" value="1"/>
</dbReference>
<dbReference type="RefSeq" id="WP_126552930.1">
    <property type="nucleotide sequence ID" value="NZ_BIFS01000001.1"/>
</dbReference>
<evidence type="ECO:0000256" key="1">
    <source>
        <dbReference type="ARBA" id="ARBA00000085"/>
    </source>
</evidence>
<dbReference type="FunFam" id="1.10.287.130:FF:000001">
    <property type="entry name" value="Two-component sensor histidine kinase"/>
    <property type="match status" value="1"/>
</dbReference>
<dbReference type="EC" id="2.7.13.3" evidence="4"/>
<proteinExistence type="predicted"/>
<dbReference type="Gene3D" id="3.30.450.20">
    <property type="entry name" value="PAS domain"/>
    <property type="match status" value="1"/>
</dbReference>
<evidence type="ECO:0000313" key="15">
    <source>
        <dbReference type="EMBL" id="GCE21330.1"/>
    </source>
</evidence>
<dbReference type="Pfam" id="PF00512">
    <property type="entry name" value="HisKA"/>
    <property type="match status" value="1"/>
</dbReference>
<evidence type="ECO:0000256" key="5">
    <source>
        <dbReference type="ARBA" id="ARBA00022475"/>
    </source>
</evidence>
<dbReference type="Pfam" id="PF08448">
    <property type="entry name" value="PAS_4"/>
    <property type="match status" value="1"/>
</dbReference>
<protein>
    <recommendedName>
        <fullName evidence="4">histidine kinase</fullName>
        <ecNumber evidence="4">2.7.13.3</ecNumber>
    </recommendedName>
</protein>
<keyword evidence="16" id="KW-1185">Reference proteome</keyword>
<evidence type="ECO:0000256" key="4">
    <source>
        <dbReference type="ARBA" id="ARBA00012438"/>
    </source>
</evidence>
<dbReference type="SUPFAM" id="SSF55874">
    <property type="entry name" value="ATPase domain of HSP90 chaperone/DNA topoisomerase II/histidine kinase"/>
    <property type="match status" value="1"/>
</dbReference>
<dbReference type="InterPro" id="IPR036890">
    <property type="entry name" value="HATPase_C_sf"/>
</dbReference>
<reference evidence="16" key="1">
    <citation type="submission" date="2018-12" db="EMBL/GenBank/DDBJ databases">
        <title>Tengunoibacter tsumagoiensis gen. nov., sp. nov., Dictyobacter kobayashii sp. nov., D. alpinus sp. nov., and D. joshuensis sp. nov. and description of Dictyobacteraceae fam. nov. within the order Ktedonobacterales isolated from Tengu-no-mugimeshi.</title>
        <authorList>
            <person name="Wang C.M."/>
            <person name="Zheng Y."/>
            <person name="Sakai Y."/>
            <person name="Toyoda A."/>
            <person name="Minakuchi Y."/>
            <person name="Abe K."/>
            <person name="Yokota A."/>
            <person name="Yabe S."/>
        </authorList>
    </citation>
    <scope>NUCLEOTIDE SEQUENCE [LARGE SCALE GENOMIC DNA]</scope>
    <source>
        <strain evidence="16">Uno11</strain>
    </source>
</reference>
<feature type="domain" description="Histidine kinase" evidence="14">
    <location>
        <begin position="203"/>
        <end position="419"/>
    </location>
</feature>
<comment type="subcellular location">
    <subcellularLocation>
        <location evidence="2">Cell membrane</location>
    </subcellularLocation>
    <subcellularLocation>
        <location evidence="3">Membrane raft</location>
        <topology evidence="3">Multi-pass membrane protein</topology>
    </subcellularLocation>
</comment>
<keyword evidence="11" id="KW-0902">Two-component regulatory system</keyword>
<dbReference type="Gene3D" id="1.10.287.130">
    <property type="match status" value="1"/>
</dbReference>
<dbReference type="PROSITE" id="PS50109">
    <property type="entry name" value="HIS_KIN"/>
    <property type="match status" value="1"/>
</dbReference>
<keyword evidence="9" id="KW-0418">Kinase</keyword>
<keyword evidence="7" id="KW-0808">Transferase</keyword>
<dbReference type="CDD" id="cd00075">
    <property type="entry name" value="HATPase"/>
    <property type="match status" value="1"/>
</dbReference>
<evidence type="ECO:0000256" key="13">
    <source>
        <dbReference type="SAM" id="Coils"/>
    </source>
</evidence>
<organism evidence="15 16">
    <name type="scientific">Dictyobacter kobayashii</name>
    <dbReference type="NCBI Taxonomy" id="2014872"/>
    <lineage>
        <taxon>Bacteria</taxon>
        <taxon>Bacillati</taxon>
        <taxon>Chloroflexota</taxon>
        <taxon>Ktedonobacteria</taxon>
        <taxon>Ktedonobacterales</taxon>
        <taxon>Dictyobacteraceae</taxon>
        <taxon>Dictyobacter</taxon>
    </lineage>
</organism>
<evidence type="ECO:0000313" key="16">
    <source>
        <dbReference type="Proteomes" id="UP000287188"/>
    </source>
</evidence>
<dbReference type="Gene3D" id="3.30.565.10">
    <property type="entry name" value="Histidine kinase-like ATPase, C-terminal domain"/>
    <property type="match status" value="1"/>
</dbReference>
<dbReference type="Proteomes" id="UP000287188">
    <property type="component" value="Unassembled WGS sequence"/>
</dbReference>
<dbReference type="GO" id="GO:0045121">
    <property type="term" value="C:membrane raft"/>
    <property type="evidence" value="ECO:0007669"/>
    <property type="project" value="UniProtKB-SubCell"/>
</dbReference>
<comment type="catalytic activity">
    <reaction evidence="1">
        <text>ATP + protein L-histidine = ADP + protein N-phospho-L-histidine.</text>
        <dbReference type="EC" id="2.7.13.3"/>
    </reaction>
</comment>
<dbReference type="SMART" id="SM00388">
    <property type="entry name" value="HisKA"/>
    <property type="match status" value="1"/>
</dbReference>
<comment type="caution">
    <text evidence="15">The sequence shown here is derived from an EMBL/GenBank/DDBJ whole genome shotgun (WGS) entry which is preliminary data.</text>
</comment>
<gene>
    <name evidence="15" type="ORF">KDK_51300</name>
</gene>
<dbReference type="OrthoDB" id="9816309at2"/>
<dbReference type="InterPro" id="IPR013656">
    <property type="entry name" value="PAS_4"/>
</dbReference>
<evidence type="ECO:0000256" key="3">
    <source>
        <dbReference type="ARBA" id="ARBA00004314"/>
    </source>
</evidence>
<dbReference type="InterPro" id="IPR005467">
    <property type="entry name" value="His_kinase_dom"/>
</dbReference>
<dbReference type="AlphaFoldDB" id="A0A402AQM2"/>
<evidence type="ECO:0000256" key="11">
    <source>
        <dbReference type="ARBA" id="ARBA00023012"/>
    </source>
</evidence>
<keyword evidence="12" id="KW-0472">Membrane</keyword>
<dbReference type="InterPro" id="IPR035965">
    <property type="entry name" value="PAS-like_dom_sf"/>
</dbReference>
<dbReference type="GO" id="GO:0009927">
    <property type="term" value="F:histidine phosphotransfer kinase activity"/>
    <property type="evidence" value="ECO:0007669"/>
    <property type="project" value="TreeGrafter"/>
</dbReference>
<dbReference type="FunFam" id="3.30.565.10:FF:000023">
    <property type="entry name" value="PAS domain-containing sensor histidine kinase"/>
    <property type="match status" value="1"/>
</dbReference>
<feature type="coiled-coil region" evidence="13">
    <location>
        <begin position="1"/>
        <end position="74"/>
    </location>
</feature>
<evidence type="ECO:0000256" key="2">
    <source>
        <dbReference type="ARBA" id="ARBA00004236"/>
    </source>
</evidence>
<dbReference type="InterPro" id="IPR004358">
    <property type="entry name" value="Sig_transdc_His_kin-like_C"/>
</dbReference>
<dbReference type="GO" id="GO:0005524">
    <property type="term" value="F:ATP binding"/>
    <property type="evidence" value="ECO:0007669"/>
    <property type="project" value="UniProtKB-KW"/>
</dbReference>
<dbReference type="InterPro" id="IPR003594">
    <property type="entry name" value="HATPase_dom"/>
</dbReference>
<dbReference type="InterPro" id="IPR003661">
    <property type="entry name" value="HisK_dim/P_dom"/>
</dbReference>
<dbReference type="SUPFAM" id="SSF47384">
    <property type="entry name" value="Homodimeric domain of signal transducing histidine kinase"/>
    <property type="match status" value="1"/>
</dbReference>
<dbReference type="Pfam" id="PF02518">
    <property type="entry name" value="HATPase_c"/>
    <property type="match status" value="1"/>
</dbReference>
<keyword evidence="10" id="KW-0067">ATP-binding</keyword>
<name>A0A402AQM2_9CHLR</name>
<dbReference type="PANTHER" id="PTHR43047">
    <property type="entry name" value="TWO-COMPONENT HISTIDINE PROTEIN KINASE"/>
    <property type="match status" value="1"/>
</dbReference>
<dbReference type="InterPro" id="IPR036097">
    <property type="entry name" value="HisK_dim/P_sf"/>
</dbReference>
<dbReference type="EMBL" id="BIFS01000001">
    <property type="protein sequence ID" value="GCE21330.1"/>
    <property type="molecule type" value="Genomic_DNA"/>
</dbReference>
<evidence type="ECO:0000256" key="9">
    <source>
        <dbReference type="ARBA" id="ARBA00022777"/>
    </source>
</evidence>